<dbReference type="Proteomes" id="UP000887566">
    <property type="component" value="Unplaced"/>
</dbReference>
<dbReference type="WBParaSite" id="PSAMB.scaffold2903size20647.g19618.t1">
    <property type="protein sequence ID" value="PSAMB.scaffold2903size20647.g19618.t1"/>
    <property type="gene ID" value="PSAMB.scaffold2903size20647.g19618"/>
</dbReference>
<name>A0A914W0Q1_9BILA</name>
<protein>
    <submittedName>
        <fullName evidence="2">Uncharacterized protein</fullName>
    </submittedName>
</protein>
<proteinExistence type="predicted"/>
<sequence length="115" mass="12792">MAGTGGGGRERPQLLKRVSLPSTPTFVVDQQNRLRKLSAQIAGWSSRLPFQGIVDRFMTPRSLRFVLSLPSPRRTSVAMAEADALRGDRWVPHRCDVAKLMKEAAYLACEINLGR</sequence>
<keyword evidence="1" id="KW-1185">Reference proteome</keyword>
<organism evidence="1 2">
    <name type="scientific">Plectus sambesii</name>
    <dbReference type="NCBI Taxonomy" id="2011161"/>
    <lineage>
        <taxon>Eukaryota</taxon>
        <taxon>Metazoa</taxon>
        <taxon>Ecdysozoa</taxon>
        <taxon>Nematoda</taxon>
        <taxon>Chromadorea</taxon>
        <taxon>Plectida</taxon>
        <taxon>Plectina</taxon>
        <taxon>Plectoidea</taxon>
        <taxon>Plectidae</taxon>
        <taxon>Plectus</taxon>
    </lineage>
</organism>
<dbReference type="AlphaFoldDB" id="A0A914W0Q1"/>
<reference evidence="2" key="1">
    <citation type="submission" date="2022-11" db="UniProtKB">
        <authorList>
            <consortium name="WormBaseParasite"/>
        </authorList>
    </citation>
    <scope>IDENTIFICATION</scope>
</reference>
<accession>A0A914W0Q1</accession>
<evidence type="ECO:0000313" key="2">
    <source>
        <dbReference type="WBParaSite" id="PSAMB.scaffold2903size20647.g19618.t1"/>
    </source>
</evidence>
<evidence type="ECO:0000313" key="1">
    <source>
        <dbReference type="Proteomes" id="UP000887566"/>
    </source>
</evidence>